<organism evidence="1 2">
    <name type="scientific">Pseudomonas phage EM</name>
    <dbReference type="NCBI Taxonomy" id="2936914"/>
    <lineage>
        <taxon>Viruses</taxon>
        <taxon>Duplodnaviria</taxon>
        <taxon>Heunggongvirae</taxon>
        <taxon>Uroviricota</taxon>
        <taxon>Caudoviricetes</taxon>
        <taxon>Vandenendeviridae</taxon>
        <taxon>Skurskavirinae</taxon>
        <taxon>Baldwinvirus</taxon>
        <taxon>Baldwinvirus EM</taxon>
    </lineage>
</organism>
<gene>
    <name evidence="1" type="ORF">EM_204</name>
</gene>
<dbReference type="Proteomes" id="UP000831536">
    <property type="component" value="Segment"/>
</dbReference>
<evidence type="ECO:0000313" key="2">
    <source>
        <dbReference type="Proteomes" id="UP000831536"/>
    </source>
</evidence>
<sequence length="86" mass="10035">MKKKSYAENIAITVAQMRHKPTRRGHVLKSKLAGYCACARYGTPYKFAICHKSVKQWQKRMRDPEQWRLARKSVRAMNAWVAARNA</sequence>
<keyword evidence="2" id="KW-1185">Reference proteome</keyword>
<protein>
    <submittedName>
        <fullName evidence="1">Uncharacterized protein</fullName>
    </submittedName>
</protein>
<evidence type="ECO:0000313" key="1">
    <source>
        <dbReference type="EMBL" id="UPW35989.1"/>
    </source>
</evidence>
<accession>A0AAE9KT38</accession>
<dbReference type="EMBL" id="ON169972">
    <property type="protein sequence ID" value="UPW35989.1"/>
    <property type="molecule type" value="Genomic_DNA"/>
</dbReference>
<reference evidence="1" key="1">
    <citation type="journal article" date="2022" name="J. Appl. Microbiol.">
        <title>Bacteriophage-Antibiotic Combinations Against Multidrug-Resistant Pseudomonas aeruginosa.</title>
        <authorList>
            <person name="Holger D."/>
            <person name="Lev K.L."/>
            <person name="Kebriaei R."/>
            <person name="Morrisette T."/>
            <person name="Shah R."/>
            <person name="Alexander J."/>
            <person name="Lehman S.M."/>
            <person name="Rybak M.J."/>
        </authorList>
    </citation>
    <scope>NUCLEOTIDE SEQUENCE</scope>
</reference>
<name>A0AAE9KT38_9CAUD</name>
<proteinExistence type="predicted"/>